<accession>A0A2U3EJB2</accession>
<evidence type="ECO:0000256" key="4">
    <source>
        <dbReference type="ARBA" id="ARBA00023242"/>
    </source>
</evidence>
<evidence type="ECO:0000256" key="5">
    <source>
        <dbReference type="ARBA" id="ARBA00023306"/>
    </source>
</evidence>
<keyword evidence="4" id="KW-0539">Nucleus</keyword>
<feature type="compositionally biased region" description="Basic and acidic residues" evidence="6">
    <location>
        <begin position="134"/>
        <end position="144"/>
    </location>
</feature>
<dbReference type="Pfam" id="PF20168">
    <property type="entry name" value="PDS5"/>
    <property type="match status" value="1"/>
</dbReference>
<dbReference type="GO" id="GO:0006281">
    <property type="term" value="P:DNA repair"/>
    <property type="evidence" value="ECO:0007669"/>
    <property type="project" value="TreeGrafter"/>
</dbReference>
<feature type="compositionally biased region" description="Pro residues" evidence="6">
    <location>
        <begin position="30"/>
        <end position="41"/>
    </location>
</feature>
<dbReference type="CDD" id="cd19953">
    <property type="entry name" value="PDS5"/>
    <property type="match status" value="1"/>
</dbReference>
<evidence type="ECO:0000313" key="8">
    <source>
        <dbReference type="Proteomes" id="UP000245956"/>
    </source>
</evidence>
<dbReference type="GO" id="GO:0051301">
    <property type="term" value="P:cell division"/>
    <property type="evidence" value="ECO:0007669"/>
    <property type="project" value="UniProtKB-KW"/>
</dbReference>
<feature type="region of interest" description="Disordered" evidence="6">
    <location>
        <begin position="1473"/>
        <end position="1672"/>
    </location>
</feature>
<keyword evidence="5" id="KW-0131">Cell cycle</keyword>
<comment type="subcellular location">
    <subcellularLocation>
        <location evidence="1">Nucleus</location>
    </subcellularLocation>
</comment>
<feature type="compositionally biased region" description="Basic residues" evidence="6">
    <location>
        <begin position="18"/>
        <end position="28"/>
    </location>
</feature>
<feature type="compositionally biased region" description="Basic residues" evidence="6">
    <location>
        <begin position="66"/>
        <end position="80"/>
    </location>
</feature>
<dbReference type="InterPro" id="IPR039776">
    <property type="entry name" value="Pds5"/>
</dbReference>
<dbReference type="InterPro" id="IPR016024">
    <property type="entry name" value="ARM-type_fold"/>
</dbReference>
<feature type="compositionally biased region" description="Basic and acidic residues" evidence="6">
    <location>
        <begin position="1499"/>
        <end position="1508"/>
    </location>
</feature>
<name>A0A2U3EJB2_PURLI</name>
<feature type="compositionally biased region" description="Basic and acidic residues" evidence="6">
    <location>
        <begin position="1"/>
        <end position="12"/>
    </location>
</feature>
<feature type="region of interest" description="Disordered" evidence="6">
    <location>
        <begin position="505"/>
        <end position="524"/>
    </location>
</feature>
<keyword evidence="2" id="KW-0132">Cell division</keyword>
<dbReference type="GO" id="GO:0007064">
    <property type="term" value="P:mitotic sister chromatid cohesion"/>
    <property type="evidence" value="ECO:0007669"/>
    <property type="project" value="InterPro"/>
</dbReference>
<feature type="compositionally biased region" description="Basic residues" evidence="6">
    <location>
        <begin position="1509"/>
        <end position="1528"/>
    </location>
</feature>
<feature type="compositionally biased region" description="Acidic residues" evidence="6">
    <location>
        <begin position="205"/>
        <end position="217"/>
    </location>
</feature>
<feature type="compositionally biased region" description="Acidic residues" evidence="6">
    <location>
        <begin position="1663"/>
        <end position="1672"/>
    </location>
</feature>
<evidence type="ECO:0000256" key="3">
    <source>
        <dbReference type="ARBA" id="ARBA00022776"/>
    </source>
</evidence>
<organism evidence="7 8">
    <name type="scientific">Purpureocillium lilacinum</name>
    <name type="common">Paecilomyces lilacinus</name>
    <dbReference type="NCBI Taxonomy" id="33203"/>
    <lineage>
        <taxon>Eukaryota</taxon>
        <taxon>Fungi</taxon>
        <taxon>Dikarya</taxon>
        <taxon>Ascomycota</taxon>
        <taxon>Pezizomycotina</taxon>
        <taxon>Sordariomycetes</taxon>
        <taxon>Hypocreomycetidae</taxon>
        <taxon>Hypocreales</taxon>
        <taxon>Ophiocordycipitaceae</taxon>
        <taxon>Purpureocillium</taxon>
    </lineage>
</organism>
<sequence length="1672" mass="185271">MPRKTVEMKSDRFAGSSRSHRLGRRRRQQPQPPPPPPPPPALVHSPSPNHVHDAPTNPSGTAARTFSRRFRRRRRRRHLRRTAERPSPSLPRDVASCRSAHAAPSRGDDLVPRASKHPHSVSPGDAVTRVRRPKQIERRAERAPTARRLHAKPGGASSTDALFEPPSPSTVAPATMPPRRRSRRQEPVEQVEEEEQPQQQSESENAQEEEEEASENEPGDHAAGNGNDNVAPGEMRRLQFDQELTWRPAKPIPSATLVDRLERLSKELADFDQGEVDLDSIKPVTASLAHRNLLQHKDRGVKAYTACCLVDILRLFAPDAPFTDDQLKMMYTLFVKDILPALHDPSNPYSSQHKYVLVSLTDVKSILLLSDIHGADELLLRLFNSTFDGVSSSSKAVAEEQVAKDVEIHLTEMLTELIDESSGSVPSSVIDAIISQFLRAAPPGGGRGKDHGEKQSTLLHKTEPAAYTMAKNICNACADKMSRYVSQYFSDVILNASGFATKSNGYRQGDESDEEDANAGPSEADLKSLRQAHLLIRELWRAAPTILQNVVPQLDAELSADNVHLRLIATETFGDMIAGIGAAGPPPPPILDPTAYPPLRLMEEAASPEPTEGNVLTKPYSPQSFAQTHHATYRNFVGRKNDKAGTIRAAWVTAAGYILATSAGGIGLSREEESELVKGLVEKLNDSEEKVRLAAVKAIELFDFRDAILKLGVTGGVEKEGSVFASLADRCRDRKPAVRVDAMVLLGKLWAVGAGEIADGQEAVTACLSGVPSRIINAFYANDPDLNVLLDRVMFECLVPLKYPLIKGKAAKSASQSSQAKGGAGAADQDRIRAERILLMVKSLDTPAQKAFFAMQARQPQFAKGVGIFIQQCEAYNGGVIEANEDKVKASLAKTFQWLGAFFPDPLKVRGDLQKFAKLNDRRSYQLVKYAIESESDFKTVRRAINELITKIQAGSASGCLDTIIPLLYRSSCLMFNRSHLATIMDYSKSDKDGLAAVAHLVLNDISQRNPDIFKAHAEELRKEIIEQAPTDKRTNDPTVADILKAYSSYSKRYPKDINFDRSFNQTLMNYALYGSPPKCGKYAVNILLARNDDKSRVTATNLLRNLIKGLAYGSPHFLTRLAAISQLERLAPTVTADSDDAIHDLTIKKILREVRTDSKGDADPSWVDDADMDEELQAKMWCLKILVNKALATEEEADAEEHVKPVLKLLKTFIINEGEFCKTKDTPLHHKKRLRLLAGLLTLKLCTVKKYDEQLDPSSFNKLAELVQDSELQVRRRFMEKLQNYLTRAKLRARFHTILFLVAFEPVADLKNRVETWIRSRARYYGEKKQQILEAIMGRLIPLLAHHPDYTSDTDDLADFANYFLFYLGALATEENISLIYKYAERVKQTRDGVNPEASENLYVLSDLAQAVIRKYQERRNWSFQAWPGKVGLPTGLYTALPSSEVAQQIAKKQYIPDELDERLDDLIRALDRKKKRKSMGDGSEPAPKRAKTQIKTVIREKGEPKTKAAKAIKKKVAKPKTSRPKKQAASSPPIPEADRRRSGRSHKASNYKERDDQDDEEEMLDGVAEWTYEGEGDSSDEGPEASEESGGEEEAADDDGGDESEEEEEAAPASSRKNGQKAKPRTAAVKASVLAQLGKGKKASSARARGGRRGAARDSSDMDVDDDDED</sequence>
<evidence type="ECO:0000256" key="2">
    <source>
        <dbReference type="ARBA" id="ARBA00022618"/>
    </source>
</evidence>
<comment type="caution">
    <text evidence="7">The sequence shown here is derived from an EMBL/GenBank/DDBJ whole genome shotgun (WGS) entry which is preliminary data.</text>
</comment>
<dbReference type="InterPro" id="IPR011989">
    <property type="entry name" value="ARM-like"/>
</dbReference>
<feature type="compositionally biased region" description="Acidic residues" evidence="6">
    <location>
        <begin position="1574"/>
        <end position="1612"/>
    </location>
</feature>
<dbReference type="GO" id="GO:0000785">
    <property type="term" value="C:chromatin"/>
    <property type="evidence" value="ECO:0007669"/>
    <property type="project" value="TreeGrafter"/>
</dbReference>
<dbReference type="GO" id="GO:0005634">
    <property type="term" value="C:nucleus"/>
    <property type="evidence" value="ECO:0007669"/>
    <property type="project" value="UniProtKB-SubCell"/>
</dbReference>
<keyword evidence="3" id="KW-0498">Mitosis</keyword>
<feature type="compositionally biased region" description="Basic residues" evidence="6">
    <location>
        <begin position="1641"/>
        <end position="1656"/>
    </location>
</feature>
<protein>
    <submittedName>
        <fullName evidence="7">Armadillo-type fold protein</fullName>
    </submittedName>
</protein>
<dbReference type="PANTHER" id="PTHR12663">
    <property type="entry name" value="ANDROGEN INDUCED INHIBITOR OF PROLIFERATION AS3 / PDS5-RELATED"/>
    <property type="match status" value="1"/>
</dbReference>
<evidence type="ECO:0000256" key="1">
    <source>
        <dbReference type="ARBA" id="ARBA00004123"/>
    </source>
</evidence>
<feature type="region of interest" description="Disordered" evidence="6">
    <location>
        <begin position="1"/>
        <end position="232"/>
    </location>
</feature>
<gene>
    <name evidence="7" type="ORF">PCL_07920</name>
</gene>
<dbReference type="SUPFAM" id="SSF48371">
    <property type="entry name" value="ARM repeat"/>
    <property type="match status" value="2"/>
</dbReference>
<dbReference type="EMBL" id="LCWV01000003">
    <property type="protein sequence ID" value="PWI74606.1"/>
    <property type="molecule type" value="Genomic_DNA"/>
</dbReference>
<evidence type="ECO:0000313" key="7">
    <source>
        <dbReference type="EMBL" id="PWI74606.1"/>
    </source>
</evidence>
<reference evidence="7 8" key="1">
    <citation type="journal article" date="2016" name="Front. Microbiol.">
        <title>Genome and transcriptome sequences reveal the specific parasitism of the nematophagous Purpureocillium lilacinum 36-1.</title>
        <authorList>
            <person name="Xie J."/>
            <person name="Li S."/>
            <person name="Mo C."/>
            <person name="Xiao X."/>
            <person name="Peng D."/>
            <person name="Wang G."/>
            <person name="Xiao Y."/>
        </authorList>
    </citation>
    <scope>NUCLEOTIDE SEQUENCE [LARGE SCALE GENOMIC DNA]</scope>
    <source>
        <strain evidence="7 8">36-1</strain>
    </source>
</reference>
<dbReference type="Proteomes" id="UP000245956">
    <property type="component" value="Unassembled WGS sequence"/>
</dbReference>
<dbReference type="PANTHER" id="PTHR12663:SF0">
    <property type="entry name" value="PRECOCIOUS DISSOCIATION OF SISTERS 5, ISOFORM A"/>
    <property type="match status" value="1"/>
</dbReference>
<dbReference type="Gene3D" id="1.25.10.10">
    <property type="entry name" value="Leucine-rich Repeat Variant"/>
    <property type="match status" value="1"/>
</dbReference>
<evidence type="ECO:0000256" key="6">
    <source>
        <dbReference type="SAM" id="MobiDB-lite"/>
    </source>
</evidence>
<proteinExistence type="predicted"/>